<gene>
    <name evidence="1" type="ORF">HZF06_07435</name>
</gene>
<dbReference type="PROSITE" id="PS51257">
    <property type="entry name" value="PROKAR_LIPOPROTEIN"/>
    <property type="match status" value="1"/>
</dbReference>
<dbReference type="Proteomes" id="UP000512286">
    <property type="component" value="Chromosome"/>
</dbReference>
<protein>
    <submittedName>
        <fullName evidence="1">Uncharacterized protein</fullName>
    </submittedName>
</protein>
<evidence type="ECO:0000313" key="1">
    <source>
        <dbReference type="EMBL" id="QLY81405.1"/>
    </source>
</evidence>
<accession>A0A7D6W2S7</accession>
<evidence type="ECO:0000313" key="2">
    <source>
        <dbReference type="Proteomes" id="UP000512286"/>
    </source>
</evidence>
<name>A0A7D6W2S7_9CLOT</name>
<sequence length="135" mass="15506">MKKTLFLIISITCLLMLSGCRNINSVVLRGSYQSERTSDGYIVQISIYSDENNFVEYIDNREVNKGTFDIIEGKKYSLVGDKQTIEINLDKNNSFEITMKKVNDGNPILMKNLGDLPAKFDSRFNDTEEYEKLLE</sequence>
<organism evidence="1 2">
    <name type="scientific">Clostridium intestinale</name>
    <dbReference type="NCBI Taxonomy" id="36845"/>
    <lineage>
        <taxon>Bacteria</taxon>
        <taxon>Bacillati</taxon>
        <taxon>Bacillota</taxon>
        <taxon>Clostridia</taxon>
        <taxon>Eubacteriales</taxon>
        <taxon>Clostridiaceae</taxon>
        <taxon>Clostridium</taxon>
    </lineage>
</organism>
<reference evidence="1 2" key="1">
    <citation type="submission" date="2020-07" db="EMBL/GenBank/DDBJ databases">
        <title>Electron transfer.</title>
        <authorList>
            <person name="Huang L."/>
            <person name="Liu X."/>
            <person name="Zhou S."/>
        </authorList>
    </citation>
    <scope>NUCLEOTIDE SEQUENCE [LARGE SCALE GENOMIC DNA]</scope>
    <source>
        <strain evidence="1 2">Lx1</strain>
    </source>
</reference>
<proteinExistence type="predicted"/>
<dbReference type="KEGG" id="cint:HZF06_07435"/>
<dbReference type="RefSeq" id="WP_181602988.1">
    <property type="nucleotide sequence ID" value="NZ_CP059378.1"/>
</dbReference>
<dbReference type="AlphaFoldDB" id="A0A7D6W2S7"/>
<dbReference type="EMBL" id="CP059378">
    <property type="protein sequence ID" value="QLY81405.1"/>
    <property type="molecule type" value="Genomic_DNA"/>
</dbReference>